<dbReference type="STRING" id="28028.CFLV_11990"/>
<feature type="transmembrane region" description="Helical" evidence="1">
    <location>
        <begin position="95"/>
        <end position="118"/>
    </location>
</feature>
<keyword evidence="3" id="KW-0645">Protease</keyword>
<dbReference type="GeneID" id="82881387"/>
<reference evidence="3 5" key="1">
    <citation type="submission" date="2014-08" db="EMBL/GenBank/DDBJ databases">
        <title>Complete genome sequence of Corynebacterium flavescens OJ8(T)(=DSM 20296(T)), isolated from cheese.</title>
        <authorList>
            <person name="Ruckert C."/>
            <person name="Albersmeier A."/>
            <person name="Winkler A."/>
            <person name="Kalinowski J."/>
        </authorList>
    </citation>
    <scope>NUCLEOTIDE SEQUENCE [LARGE SCALE GENOMIC DNA]</scope>
    <source>
        <strain evidence="3 5">OJ8</strain>
    </source>
</reference>
<keyword evidence="1" id="KW-0812">Transmembrane</keyword>
<keyword evidence="5" id="KW-1185">Reference proteome</keyword>
<feature type="transmembrane region" description="Helical" evidence="1">
    <location>
        <begin position="58"/>
        <end position="79"/>
    </location>
</feature>
<keyword evidence="3" id="KW-0378">Hydrolase</keyword>
<organism evidence="3 5">
    <name type="scientific">Corynebacterium flavescens</name>
    <dbReference type="NCBI Taxonomy" id="28028"/>
    <lineage>
        <taxon>Bacteria</taxon>
        <taxon>Bacillati</taxon>
        <taxon>Actinomycetota</taxon>
        <taxon>Actinomycetes</taxon>
        <taxon>Mycobacteriales</taxon>
        <taxon>Corynebacteriaceae</taxon>
        <taxon>Corynebacterium</taxon>
    </lineage>
</organism>
<keyword evidence="1" id="KW-0472">Membrane</keyword>
<feature type="transmembrane region" description="Helical" evidence="1">
    <location>
        <begin position="138"/>
        <end position="159"/>
    </location>
</feature>
<feature type="transmembrane region" description="Helical" evidence="1">
    <location>
        <begin position="185"/>
        <end position="206"/>
    </location>
</feature>
<evidence type="ECO:0000313" key="3">
    <source>
        <dbReference type="EMBL" id="APT87800.1"/>
    </source>
</evidence>
<dbReference type="RefSeq" id="WP_075730715.1">
    <property type="nucleotide sequence ID" value="NZ_BJNB01000040.1"/>
</dbReference>
<accession>A0A1L7CPN1</accession>
<dbReference type="GO" id="GO:0080120">
    <property type="term" value="P:CAAX-box protein maturation"/>
    <property type="evidence" value="ECO:0007669"/>
    <property type="project" value="UniProtKB-ARBA"/>
</dbReference>
<keyword evidence="1" id="KW-1133">Transmembrane helix</keyword>
<feature type="transmembrane region" description="Helical" evidence="1">
    <location>
        <begin position="212"/>
        <end position="233"/>
    </location>
</feature>
<evidence type="ECO:0000313" key="5">
    <source>
        <dbReference type="Proteomes" id="UP000185479"/>
    </source>
</evidence>
<dbReference type="EMBL" id="BJNB01000040">
    <property type="protein sequence ID" value="GEB98568.1"/>
    <property type="molecule type" value="Genomic_DNA"/>
</dbReference>
<dbReference type="Pfam" id="PF02517">
    <property type="entry name" value="Rce1-like"/>
    <property type="match status" value="1"/>
</dbReference>
<dbReference type="AlphaFoldDB" id="A0A1L7CPN1"/>
<dbReference type="KEGG" id="cfc:CFLV_11990"/>
<sequence>MRLDRGRQEILLVLALTFGLSGVRSILNLISSLAAPENLNAQQVTLNATASRLPFIDLGLQLCSAAALFAYGALALYLLAGDKISLPRWRPRDGVLGVGLAAVIGIPGLAFYLAALHFGLSKEVVPTDFDNAWVEVPVLLIKSFANAFAEEVVVVFWLITRLRQRKWTLPAALAASSILRGSYHLYQGISAGVGNIVMGVIYAYFFHKTGRVWPLIIGHFLIDAVAFLGYSFLGPLLSPYFGL</sequence>
<name>A0A1L7CPN1_CORFL</name>
<dbReference type="OrthoDB" id="4453618at2"/>
<evidence type="ECO:0000259" key="2">
    <source>
        <dbReference type="Pfam" id="PF02517"/>
    </source>
</evidence>
<proteinExistence type="predicted"/>
<protein>
    <submittedName>
        <fullName evidence="3">CAAX protease</fullName>
    </submittedName>
</protein>
<reference evidence="4 6" key="2">
    <citation type="submission" date="2019-06" db="EMBL/GenBank/DDBJ databases">
        <title>Whole genome shotgun sequence of Corynebacterium flavescens NBRC 14136.</title>
        <authorList>
            <person name="Hosoyama A."/>
            <person name="Uohara A."/>
            <person name="Ohji S."/>
            <person name="Ichikawa N."/>
        </authorList>
    </citation>
    <scope>NUCLEOTIDE SEQUENCE [LARGE SCALE GENOMIC DNA]</scope>
    <source>
        <strain evidence="4 6">NBRC 14136</strain>
    </source>
</reference>
<dbReference type="GO" id="GO:0006508">
    <property type="term" value="P:proteolysis"/>
    <property type="evidence" value="ECO:0007669"/>
    <property type="project" value="UniProtKB-KW"/>
</dbReference>
<dbReference type="Proteomes" id="UP000315353">
    <property type="component" value="Unassembled WGS sequence"/>
</dbReference>
<dbReference type="Proteomes" id="UP000185479">
    <property type="component" value="Chromosome"/>
</dbReference>
<dbReference type="EMBL" id="CP009246">
    <property type="protein sequence ID" value="APT87800.1"/>
    <property type="molecule type" value="Genomic_DNA"/>
</dbReference>
<evidence type="ECO:0000313" key="4">
    <source>
        <dbReference type="EMBL" id="GEB98568.1"/>
    </source>
</evidence>
<evidence type="ECO:0000256" key="1">
    <source>
        <dbReference type="SAM" id="Phobius"/>
    </source>
</evidence>
<dbReference type="InterPro" id="IPR003675">
    <property type="entry name" value="Rce1/LyrA-like_dom"/>
</dbReference>
<evidence type="ECO:0000313" key="6">
    <source>
        <dbReference type="Proteomes" id="UP000315353"/>
    </source>
</evidence>
<gene>
    <name evidence="4" type="ORF">CFL01nite_20630</name>
    <name evidence="3" type="ORF">CFLV_11990</name>
</gene>
<feature type="domain" description="CAAX prenyl protease 2/Lysostaphin resistance protein A-like" evidence="2">
    <location>
        <begin position="135"/>
        <end position="225"/>
    </location>
</feature>
<dbReference type="GO" id="GO:0004175">
    <property type="term" value="F:endopeptidase activity"/>
    <property type="evidence" value="ECO:0007669"/>
    <property type="project" value="UniProtKB-ARBA"/>
</dbReference>